<protein>
    <recommendedName>
        <fullName evidence="3">Apea-like HEPN domain-containing protein</fullName>
    </recommendedName>
</protein>
<evidence type="ECO:0000313" key="1">
    <source>
        <dbReference type="EMBL" id="GAA4520785.1"/>
    </source>
</evidence>
<organism evidence="1 2">
    <name type="scientific">Sphingobacterium thermophilum</name>
    <dbReference type="NCBI Taxonomy" id="768534"/>
    <lineage>
        <taxon>Bacteria</taxon>
        <taxon>Pseudomonadati</taxon>
        <taxon>Bacteroidota</taxon>
        <taxon>Sphingobacteriia</taxon>
        <taxon>Sphingobacteriales</taxon>
        <taxon>Sphingobacteriaceae</taxon>
        <taxon>Sphingobacterium</taxon>
    </lineage>
</organism>
<accession>A0ABP8R811</accession>
<dbReference type="Proteomes" id="UP001500394">
    <property type="component" value="Unassembled WGS sequence"/>
</dbReference>
<comment type="caution">
    <text evidence="1">The sequence shown here is derived from an EMBL/GenBank/DDBJ whole genome shotgun (WGS) entry which is preliminary data.</text>
</comment>
<gene>
    <name evidence="1" type="ORF">GCM10023173_25320</name>
</gene>
<evidence type="ECO:0000313" key="2">
    <source>
        <dbReference type="Proteomes" id="UP001500394"/>
    </source>
</evidence>
<keyword evidence="2" id="KW-1185">Reference proteome</keyword>
<sequence>MNKFYNLDGLPSDEKTDRSIVVEWNDQFSIIAYDNTSDLDVKLISLTNKVAEELFGSLQILYNFPLTFAHTYGGVDAEIKVSKQEFEKWVYSQKSIETHKILFYYDFQNLVGSLQNLVSESRFLFCDFYKTFNVNSFMLSTKPIQPNGLMFASGQIVTNIFSKINHLFINLTSQLDFITKILFEIENLPIDFNEYPKMKSKGILYGDFKKIKSINFENTLFEKTDEIKLIISLRNEIIHNASFENIPKVYQKFEDNILVEKFIYIPDYTNGLFDTFKNRNRFFNNEVKLNEQLPTLIKDFWIRLENTIDSIK</sequence>
<name>A0ABP8R811_9SPHI</name>
<dbReference type="EMBL" id="BAABGR010000041">
    <property type="protein sequence ID" value="GAA4520785.1"/>
    <property type="molecule type" value="Genomic_DNA"/>
</dbReference>
<proteinExistence type="predicted"/>
<reference evidence="2" key="1">
    <citation type="journal article" date="2019" name="Int. J. Syst. Evol. Microbiol.">
        <title>The Global Catalogue of Microorganisms (GCM) 10K type strain sequencing project: providing services to taxonomists for standard genome sequencing and annotation.</title>
        <authorList>
            <consortium name="The Broad Institute Genomics Platform"/>
            <consortium name="The Broad Institute Genome Sequencing Center for Infectious Disease"/>
            <person name="Wu L."/>
            <person name="Ma J."/>
        </authorList>
    </citation>
    <scope>NUCLEOTIDE SEQUENCE [LARGE SCALE GENOMIC DNA]</scope>
    <source>
        <strain evidence="2">JCM 17858</strain>
    </source>
</reference>
<evidence type="ECO:0008006" key="3">
    <source>
        <dbReference type="Google" id="ProtNLM"/>
    </source>
</evidence>